<evidence type="ECO:0000256" key="4">
    <source>
        <dbReference type="ARBA" id="ARBA00023098"/>
    </source>
</evidence>
<evidence type="ECO:0000259" key="6">
    <source>
        <dbReference type="PROSITE" id="PS51635"/>
    </source>
</evidence>
<dbReference type="PROSITE" id="PS01237">
    <property type="entry name" value="UPF0028"/>
    <property type="match status" value="1"/>
</dbReference>
<feature type="active site" description="Nucleophile" evidence="5">
    <location>
        <position position="41"/>
    </location>
</feature>
<evidence type="ECO:0000256" key="1">
    <source>
        <dbReference type="ARBA" id="ARBA00006636"/>
    </source>
</evidence>
<dbReference type="STRING" id="571933.SAMN05216362_10113"/>
<sequence>MSRPKIGLALGSGGARGFSHLGVIKILEENKIPIDYIAGSSMGALVGAFYGAGQSIDQMYQLALTFKRKYFMDIMVPKMGLIQGERIKSYIKMFTYNKKLEDFKIPVSVVTTDIYSGEKIIFQKGDAASAVRASISIPGIFVPEKVDDRLLVDGGVIDRIPVSVVKDMGADLVIAVDCSKFEENTDVHSIYDIIMQSIDIMQNEITNYRMVDADIVMRPEVYSYSSRNYTQIGEIIQKGEEEAKKHIQSINKAIKDWKDLHENK</sequence>
<dbReference type="RefSeq" id="WP_091771969.1">
    <property type="nucleotide sequence ID" value="NZ_CAESCL010000036.1"/>
</dbReference>
<dbReference type="Proteomes" id="UP000199427">
    <property type="component" value="Unassembled WGS sequence"/>
</dbReference>
<keyword evidence="8" id="KW-1185">Reference proteome</keyword>
<evidence type="ECO:0000313" key="7">
    <source>
        <dbReference type="EMBL" id="SEP55041.1"/>
    </source>
</evidence>
<dbReference type="InterPro" id="IPR001423">
    <property type="entry name" value="LysoPLipase_patatin_CS"/>
</dbReference>
<evidence type="ECO:0000256" key="5">
    <source>
        <dbReference type="PROSITE-ProRule" id="PRU01161"/>
    </source>
</evidence>
<dbReference type="PANTHER" id="PTHR14226:SF76">
    <property type="entry name" value="NTE FAMILY PROTEIN RSSA"/>
    <property type="match status" value="1"/>
</dbReference>
<reference evidence="7 8" key="1">
    <citation type="submission" date="2016-10" db="EMBL/GenBank/DDBJ databases">
        <authorList>
            <person name="de Groot N.N."/>
        </authorList>
    </citation>
    <scope>NUCLEOTIDE SEQUENCE [LARGE SCALE GENOMIC DNA]</scope>
    <source>
        <strain evidence="7 8">DSM 21633</strain>
    </source>
</reference>
<protein>
    <submittedName>
        <fullName evidence="7">NTE family protein</fullName>
    </submittedName>
</protein>
<accession>A0A1H8YSP8</accession>
<dbReference type="PROSITE" id="PS51635">
    <property type="entry name" value="PNPLA"/>
    <property type="match status" value="1"/>
</dbReference>
<organism evidence="7 8">
    <name type="scientific">Piscibacillus halophilus</name>
    <dbReference type="NCBI Taxonomy" id="571933"/>
    <lineage>
        <taxon>Bacteria</taxon>
        <taxon>Bacillati</taxon>
        <taxon>Bacillota</taxon>
        <taxon>Bacilli</taxon>
        <taxon>Bacillales</taxon>
        <taxon>Bacillaceae</taxon>
        <taxon>Piscibacillus</taxon>
    </lineage>
</organism>
<feature type="domain" description="PNPLA" evidence="6">
    <location>
        <begin position="8"/>
        <end position="166"/>
    </location>
</feature>
<feature type="active site" description="Proton acceptor" evidence="5">
    <location>
        <position position="153"/>
    </location>
</feature>
<feature type="short sequence motif" description="GXSXG" evidence="5">
    <location>
        <begin position="39"/>
        <end position="43"/>
    </location>
</feature>
<dbReference type="InterPro" id="IPR050301">
    <property type="entry name" value="NTE"/>
</dbReference>
<feature type="short sequence motif" description="DGA/G" evidence="5">
    <location>
        <begin position="153"/>
        <end position="155"/>
    </location>
</feature>
<evidence type="ECO:0000256" key="3">
    <source>
        <dbReference type="ARBA" id="ARBA00022963"/>
    </source>
</evidence>
<evidence type="ECO:0000313" key="8">
    <source>
        <dbReference type="Proteomes" id="UP000199427"/>
    </source>
</evidence>
<dbReference type="Pfam" id="PF01734">
    <property type="entry name" value="Patatin"/>
    <property type="match status" value="1"/>
</dbReference>
<dbReference type="InterPro" id="IPR002641">
    <property type="entry name" value="PNPLA_dom"/>
</dbReference>
<dbReference type="OrthoDB" id="9770965at2"/>
<comment type="caution">
    <text evidence="5">Lacks conserved residue(s) required for the propagation of feature annotation.</text>
</comment>
<dbReference type="SUPFAM" id="SSF52151">
    <property type="entry name" value="FabD/lysophospholipase-like"/>
    <property type="match status" value="1"/>
</dbReference>
<dbReference type="GO" id="GO:0046470">
    <property type="term" value="P:phosphatidylcholine metabolic process"/>
    <property type="evidence" value="ECO:0007669"/>
    <property type="project" value="InterPro"/>
</dbReference>
<keyword evidence="4 5" id="KW-0443">Lipid metabolism</keyword>
<dbReference type="PANTHER" id="PTHR14226">
    <property type="entry name" value="NEUROPATHY TARGET ESTERASE/SWISS CHEESE D.MELANOGASTER"/>
    <property type="match status" value="1"/>
</dbReference>
<dbReference type="AlphaFoldDB" id="A0A1H8YSP8"/>
<evidence type="ECO:0000256" key="2">
    <source>
        <dbReference type="ARBA" id="ARBA00022801"/>
    </source>
</evidence>
<dbReference type="GO" id="GO:0016042">
    <property type="term" value="P:lipid catabolic process"/>
    <property type="evidence" value="ECO:0007669"/>
    <property type="project" value="UniProtKB-UniRule"/>
</dbReference>
<proteinExistence type="inferred from homology"/>
<dbReference type="Gene3D" id="3.40.1090.10">
    <property type="entry name" value="Cytosolic phospholipase A2 catalytic domain"/>
    <property type="match status" value="2"/>
</dbReference>
<keyword evidence="3 5" id="KW-0442">Lipid degradation</keyword>
<name>A0A1H8YSP8_9BACI</name>
<comment type="similarity">
    <text evidence="1">Belongs to the NTE family.</text>
</comment>
<dbReference type="EMBL" id="FOES01000001">
    <property type="protein sequence ID" value="SEP55041.1"/>
    <property type="molecule type" value="Genomic_DNA"/>
</dbReference>
<keyword evidence="2 5" id="KW-0378">Hydrolase</keyword>
<dbReference type="InterPro" id="IPR016035">
    <property type="entry name" value="Acyl_Trfase/lysoPLipase"/>
</dbReference>
<dbReference type="GO" id="GO:0004622">
    <property type="term" value="F:phosphatidylcholine lysophospholipase activity"/>
    <property type="evidence" value="ECO:0007669"/>
    <property type="project" value="InterPro"/>
</dbReference>
<gene>
    <name evidence="7" type="ORF">SAMN05216362_10113</name>
</gene>